<dbReference type="AlphaFoldDB" id="A0A2G1WHV1"/>
<evidence type="ECO:0000313" key="1">
    <source>
        <dbReference type="EMBL" id="PHQ38578.1"/>
    </source>
</evidence>
<organism evidence="1 2">
    <name type="scientific">Halorubrum persicum</name>
    <dbReference type="NCBI Taxonomy" id="1383844"/>
    <lineage>
        <taxon>Archaea</taxon>
        <taxon>Methanobacteriati</taxon>
        <taxon>Methanobacteriota</taxon>
        <taxon>Stenosarchaea group</taxon>
        <taxon>Halobacteria</taxon>
        <taxon>Halobacteriales</taxon>
        <taxon>Haloferacaceae</taxon>
        <taxon>Halorubrum</taxon>
    </lineage>
</organism>
<dbReference type="Proteomes" id="UP000222824">
    <property type="component" value="Unassembled WGS sequence"/>
</dbReference>
<comment type="caution">
    <text evidence="1">The sequence shown here is derived from an EMBL/GenBank/DDBJ whole genome shotgun (WGS) entry which is preliminary data.</text>
</comment>
<keyword evidence="2" id="KW-1185">Reference proteome</keyword>
<reference evidence="1 2" key="1">
    <citation type="journal article" date="2014" name="Front. Microbiol.">
        <title>Population and genomic analysis of the genus Halorubrum.</title>
        <authorList>
            <person name="Fullmer M.S."/>
            <person name="Soucy S.M."/>
            <person name="Swithers K.S."/>
            <person name="Makkay A.M."/>
            <person name="Wheeler R."/>
            <person name="Ventosa A."/>
            <person name="Gogarten J.P."/>
            <person name="Papke R.T."/>
        </authorList>
    </citation>
    <scope>NUCLEOTIDE SEQUENCE [LARGE SCALE GENOMIC DNA]</scope>
    <source>
        <strain evidence="1 2">C49</strain>
    </source>
</reference>
<proteinExistence type="predicted"/>
<name>A0A2G1WHV1_9EURY</name>
<dbReference type="InterPro" id="IPR028994">
    <property type="entry name" value="Integrin_alpha_N"/>
</dbReference>
<evidence type="ECO:0008006" key="3">
    <source>
        <dbReference type="Google" id="ProtNLM"/>
    </source>
</evidence>
<gene>
    <name evidence="1" type="ORF">DJ69_10820</name>
</gene>
<dbReference type="RefSeq" id="WP_099255634.1">
    <property type="nucleotide sequence ID" value="NZ_NHOA01000086.1"/>
</dbReference>
<dbReference type="OrthoDB" id="242670at2157"/>
<evidence type="ECO:0000313" key="2">
    <source>
        <dbReference type="Proteomes" id="UP000222824"/>
    </source>
</evidence>
<dbReference type="EMBL" id="NHOA01000086">
    <property type="protein sequence ID" value="PHQ38578.1"/>
    <property type="molecule type" value="Genomic_DNA"/>
</dbReference>
<sequence length="328" mass="32259">MVATTHVGRREALAGVATTAALAAGVGRTLASFGDTASDSGSLTSGAWSACRAVYTDGGALASTTSSGSVTTYGTTGVDVVGPAEGGFSGSSYHLPIVDGNGDLELIAADGSTTALDVGSSKAPRGAKSLLATATWNGHPLSVYYPGDNASTLYRVAPGGSAEAVASLGNGIKAAIGAGDVDDDGVEEFVFVDGSGTVRYIVPATGTTSRQIASTGTSAGSNNNYGVGAPAGVDGYGDVIPAVNGSGGLGLLGADGWVEKSLTSGSTAKKTAVHACDFDGDGETELVFAGYSNSHLRYLDDVGGTNDVRSVSDAAGDPIPVDTKRGIC</sequence>
<protein>
    <recommendedName>
        <fullName evidence="3">VCBS repeat-containing protein</fullName>
    </recommendedName>
</protein>
<dbReference type="SUPFAM" id="SSF69318">
    <property type="entry name" value="Integrin alpha N-terminal domain"/>
    <property type="match status" value="1"/>
</dbReference>
<accession>A0A2G1WHV1</accession>